<keyword evidence="3" id="KW-1185">Reference proteome</keyword>
<protein>
    <submittedName>
        <fullName evidence="2">Uncharacterized protein</fullName>
    </submittedName>
</protein>
<feature type="region of interest" description="Disordered" evidence="1">
    <location>
        <begin position="36"/>
        <end position="69"/>
    </location>
</feature>
<dbReference type="EMBL" id="OY731400">
    <property type="protein sequence ID" value="CAJ1935764.1"/>
    <property type="molecule type" value="Genomic_DNA"/>
</dbReference>
<proteinExistence type="predicted"/>
<accession>A0AA86SNF9</accession>
<name>A0AA86SNF9_9FABA</name>
<evidence type="ECO:0000313" key="2">
    <source>
        <dbReference type="EMBL" id="CAJ1935764.1"/>
    </source>
</evidence>
<dbReference type="Proteomes" id="UP001189624">
    <property type="component" value="Chromosome 3"/>
</dbReference>
<organism evidence="2 3">
    <name type="scientific">Sphenostylis stenocarpa</name>
    <dbReference type="NCBI Taxonomy" id="92480"/>
    <lineage>
        <taxon>Eukaryota</taxon>
        <taxon>Viridiplantae</taxon>
        <taxon>Streptophyta</taxon>
        <taxon>Embryophyta</taxon>
        <taxon>Tracheophyta</taxon>
        <taxon>Spermatophyta</taxon>
        <taxon>Magnoliopsida</taxon>
        <taxon>eudicotyledons</taxon>
        <taxon>Gunneridae</taxon>
        <taxon>Pentapetalae</taxon>
        <taxon>rosids</taxon>
        <taxon>fabids</taxon>
        <taxon>Fabales</taxon>
        <taxon>Fabaceae</taxon>
        <taxon>Papilionoideae</taxon>
        <taxon>50 kb inversion clade</taxon>
        <taxon>NPAAA clade</taxon>
        <taxon>indigoferoid/millettioid clade</taxon>
        <taxon>Phaseoleae</taxon>
        <taxon>Sphenostylis</taxon>
    </lineage>
</organism>
<evidence type="ECO:0000313" key="3">
    <source>
        <dbReference type="Proteomes" id="UP001189624"/>
    </source>
</evidence>
<sequence length="85" mass="9363">MGAILMFHQNPSVHTQIKPNTKLKKFGRMSSKNISIQKVLAPTTRPPPKDPKSNPPATGTKSFIERPTNEVPVLAMANIGEHIIH</sequence>
<evidence type="ECO:0000256" key="1">
    <source>
        <dbReference type="SAM" id="MobiDB-lite"/>
    </source>
</evidence>
<dbReference type="AlphaFoldDB" id="A0AA86SNF9"/>
<gene>
    <name evidence="2" type="ORF">AYBTSS11_LOCUS7092</name>
</gene>
<reference evidence="2" key="1">
    <citation type="submission" date="2023-10" db="EMBL/GenBank/DDBJ databases">
        <authorList>
            <person name="Domelevo Entfellner J.-B."/>
        </authorList>
    </citation>
    <scope>NUCLEOTIDE SEQUENCE</scope>
</reference>
<dbReference type="Gramene" id="rna-AYBTSS11_LOCUS7092">
    <property type="protein sequence ID" value="CAJ1935764.1"/>
    <property type="gene ID" value="gene-AYBTSS11_LOCUS7092"/>
</dbReference>